<dbReference type="Proteomes" id="UP000275232">
    <property type="component" value="Unassembled WGS sequence"/>
</dbReference>
<organism evidence="1 2">
    <name type="scientific">Aurantiacibacter spongiae</name>
    <dbReference type="NCBI Taxonomy" id="2488860"/>
    <lineage>
        <taxon>Bacteria</taxon>
        <taxon>Pseudomonadati</taxon>
        <taxon>Pseudomonadota</taxon>
        <taxon>Alphaproteobacteria</taxon>
        <taxon>Sphingomonadales</taxon>
        <taxon>Erythrobacteraceae</taxon>
        <taxon>Aurantiacibacter</taxon>
    </lineage>
</organism>
<sequence length="130" mass="14810">MQTRSNDGFQRQRAARDLLNDLEPWGAPFIVALIGEYIVQILDDIAAALTPENAQTLGSYIAQNSGYWQTTKRRVTSYWNVYYRSELASGSRPKWARDFRPLFKKNEYVGFRLIERLEAAAFGRGQTAGA</sequence>
<comment type="caution">
    <text evidence="1">The sequence shown here is derived from an EMBL/GenBank/DDBJ whole genome shotgun (WGS) entry which is preliminary data.</text>
</comment>
<evidence type="ECO:0000313" key="2">
    <source>
        <dbReference type="Proteomes" id="UP000275232"/>
    </source>
</evidence>
<dbReference type="OrthoDB" id="3578967at2"/>
<name>A0A3N5DBJ0_9SPHN</name>
<dbReference type="EMBL" id="RPFZ01000001">
    <property type="protein sequence ID" value="RPF72128.1"/>
    <property type="molecule type" value="Genomic_DNA"/>
</dbReference>
<evidence type="ECO:0000313" key="1">
    <source>
        <dbReference type="EMBL" id="RPF72128.1"/>
    </source>
</evidence>
<gene>
    <name evidence="1" type="ORF">EG799_11240</name>
</gene>
<reference evidence="1 2" key="1">
    <citation type="submission" date="2018-11" db="EMBL/GenBank/DDBJ databases">
        <title>Erythrobacter spongiae sp. nov., isolated from a marine sponge.</title>
        <authorList>
            <person name="Zhuang L."/>
            <person name="Luo L."/>
        </authorList>
    </citation>
    <scope>NUCLEOTIDE SEQUENCE [LARGE SCALE GENOMIC DNA]</scope>
    <source>
        <strain evidence="1 2">HN-E23</strain>
    </source>
</reference>
<protein>
    <submittedName>
        <fullName evidence="1">Uncharacterized protein</fullName>
    </submittedName>
</protein>
<dbReference type="RefSeq" id="WP_123881241.1">
    <property type="nucleotide sequence ID" value="NZ_RPFZ01000001.1"/>
</dbReference>
<proteinExistence type="predicted"/>
<keyword evidence="2" id="KW-1185">Reference proteome</keyword>
<accession>A0A3N5DBJ0</accession>
<dbReference type="AlphaFoldDB" id="A0A3N5DBJ0"/>